<keyword evidence="4" id="KW-0677">Repeat</keyword>
<dbReference type="InterPro" id="IPR011898">
    <property type="entry name" value="PorD_KorD"/>
</dbReference>
<gene>
    <name evidence="8" type="primary">porD_1</name>
    <name evidence="8" type="ORF">CLLU_07920</name>
</gene>
<dbReference type="SUPFAM" id="SSF54862">
    <property type="entry name" value="4Fe-4S ferredoxins"/>
    <property type="match status" value="1"/>
</dbReference>
<feature type="domain" description="4Fe-4S ferredoxin-type" evidence="7">
    <location>
        <begin position="39"/>
        <end position="67"/>
    </location>
</feature>
<evidence type="ECO:0000256" key="3">
    <source>
        <dbReference type="ARBA" id="ARBA00022723"/>
    </source>
</evidence>
<feature type="domain" description="4Fe-4S ferredoxin-type" evidence="7">
    <location>
        <begin position="68"/>
        <end position="98"/>
    </location>
</feature>
<dbReference type="GO" id="GO:0016625">
    <property type="term" value="F:oxidoreductase activity, acting on the aldehyde or oxo group of donors, iron-sulfur protein as acceptor"/>
    <property type="evidence" value="ECO:0007669"/>
    <property type="project" value="InterPro"/>
</dbReference>
<evidence type="ECO:0000256" key="6">
    <source>
        <dbReference type="ARBA" id="ARBA00023014"/>
    </source>
</evidence>
<evidence type="ECO:0000256" key="5">
    <source>
        <dbReference type="ARBA" id="ARBA00023004"/>
    </source>
</evidence>
<dbReference type="Gene3D" id="3.30.70.20">
    <property type="match status" value="1"/>
</dbReference>
<comment type="cofactor">
    <cofactor evidence="1">
        <name>[4Fe-4S] cluster</name>
        <dbReference type="ChEBI" id="CHEBI:49883"/>
    </cofactor>
</comment>
<comment type="caution">
    <text evidence="8">The sequence shown here is derived from an EMBL/GenBank/DDBJ whole genome shotgun (WGS) entry which is preliminary data.</text>
</comment>
<dbReference type="Pfam" id="PF00037">
    <property type="entry name" value="Fer4"/>
    <property type="match status" value="1"/>
</dbReference>
<evidence type="ECO:0000259" key="7">
    <source>
        <dbReference type="PROSITE" id="PS51379"/>
    </source>
</evidence>
<evidence type="ECO:0000313" key="9">
    <source>
        <dbReference type="Proteomes" id="UP000237798"/>
    </source>
</evidence>
<keyword evidence="8" id="KW-0670">Pyruvate</keyword>
<dbReference type="PANTHER" id="PTHR43724">
    <property type="entry name" value="PYRUVATE SYNTHASE SUBUNIT PORD"/>
    <property type="match status" value="1"/>
</dbReference>
<dbReference type="RefSeq" id="WP_106008291.1">
    <property type="nucleotide sequence ID" value="NZ_JALCPJ010000010.1"/>
</dbReference>
<protein>
    <submittedName>
        <fullName evidence="8">Pyruvate synthase subunit PorD</fullName>
    </submittedName>
</protein>
<keyword evidence="2" id="KW-0004">4Fe-4S</keyword>
<dbReference type="PROSITE" id="PS51379">
    <property type="entry name" value="4FE4S_FER_2"/>
    <property type="match status" value="2"/>
</dbReference>
<accession>A0A2T0BQI7</accession>
<evidence type="ECO:0000313" key="8">
    <source>
        <dbReference type="EMBL" id="PRR86143.1"/>
    </source>
</evidence>
<name>A0A2T0BQI7_9CLOT</name>
<keyword evidence="3" id="KW-0479">Metal-binding</keyword>
<dbReference type="AlphaFoldDB" id="A0A2T0BQI7"/>
<reference evidence="8 9" key="1">
    <citation type="submission" date="2018-03" db="EMBL/GenBank/DDBJ databases">
        <title>Genome sequence of Clostridium luticellarii DSM 29923.</title>
        <authorList>
            <person name="Poehlein A."/>
            <person name="Daniel R."/>
        </authorList>
    </citation>
    <scope>NUCLEOTIDE SEQUENCE [LARGE SCALE GENOMIC DNA]</scope>
    <source>
        <strain evidence="8 9">DSM 29923</strain>
    </source>
</reference>
<keyword evidence="9" id="KW-1185">Reference proteome</keyword>
<dbReference type="OrthoDB" id="9794954at2"/>
<dbReference type="PANTHER" id="PTHR43724:SF1">
    <property type="entry name" value="PYRUVATE SYNTHASE SUBUNIT PORD"/>
    <property type="match status" value="1"/>
</dbReference>
<keyword evidence="5" id="KW-0408">Iron</keyword>
<keyword evidence="6" id="KW-0411">Iron-sulfur</keyword>
<dbReference type="InterPro" id="IPR017896">
    <property type="entry name" value="4Fe4S_Fe-S-bd"/>
</dbReference>
<dbReference type="GO" id="GO:0046872">
    <property type="term" value="F:metal ion binding"/>
    <property type="evidence" value="ECO:0007669"/>
    <property type="project" value="UniProtKB-KW"/>
</dbReference>
<dbReference type="NCBIfam" id="TIGR02179">
    <property type="entry name" value="PorD_KorD"/>
    <property type="match status" value="1"/>
</dbReference>
<evidence type="ECO:0000256" key="1">
    <source>
        <dbReference type="ARBA" id="ARBA00001966"/>
    </source>
</evidence>
<organism evidence="8 9">
    <name type="scientific">Clostridium luticellarii</name>
    <dbReference type="NCBI Taxonomy" id="1691940"/>
    <lineage>
        <taxon>Bacteria</taxon>
        <taxon>Bacillati</taxon>
        <taxon>Bacillota</taxon>
        <taxon>Clostridia</taxon>
        <taxon>Eubacteriales</taxon>
        <taxon>Clostridiaceae</taxon>
        <taxon>Clostridium</taxon>
    </lineage>
</organism>
<evidence type="ECO:0000256" key="2">
    <source>
        <dbReference type="ARBA" id="ARBA00022485"/>
    </source>
</evidence>
<sequence>MSDKNYYSTECKWQDTTPGGIIIDTGNAREFKTGDWRTAKPVWDDKKCKNCFLCWAFCPDMSIVVEDEKVKGIDYDHCKGCGLCAAQCKFDAIQLVEE</sequence>
<dbReference type="Proteomes" id="UP000237798">
    <property type="component" value="Unassembled WGS sequence"/>
</dbReference>
<dbReference type="EMBL" id="PVXP01000007">
    <property type="protein sequence ID" value="PRR86143.1"/>
    <property type="molecule type" value="Genomic_DNA"/>
</dbReference>
<proteinExistence type="predicted"/>
<dbReference type="GO" id="GO:0051539">
    <property type="term" value="F:4 iron, 4 sulfur cluster binding"/>
    <property type="evidence" value="ECO:0007669"/>
    <property type="project" value="UniProtKB-KW"/>
</dbReference>
<evidence type="ECO:0000256" key="4">
    <source>
        <dbReference type="ARBA" id="ARBA00022737"/>
    </source>
</evidence>